<feature type="signal peptide" evidence="1">
    <location>
        <begin position="1"/>
        <end position="23"/>
    </location>
</feature>
<evidence type="ECO:0000256" key="1">
    <source>
        <dbReference type="SAM" id="SignalP"/>
    </source>
</evidence>
<dbReference type="Proteomes" id="UP000256294">
    <property type="component" value="Unassembled WGS sequence"/>
</dbReference>
<keyword evidence="3" id="KW-1185">Reference proteome</keyword>
<gene>
    <name evidence="2" type="ORF">BDD26_1289</name>
</gene>
<name>A0A3D9UB46_9GAMM</name>
<protein>
    <submittedName>
        <fullName evidence="2">Uncharacterized protein</fullName>
    </submittedName>
</protein>
<evidence type="ECO:0000313" key="3">
    <source>
        <dbReference type="Proteomes" id="UP000256294"/>
    </source>
</evidence>
<keyword evidence="1" id="KW-0732">Signal</keyword>
<comment type="caution">
    <text evidence="2">The sequence shown here is derived from an EMBL/GenBank/DDBJ whole genome shotgun (WGS) entry which is preliminary data.</text>
</comment>
<organism evidence="2 3">
    <name type="scientific">Xenorhabdus cabanillasii</name>
    <dbReference type="NCBI Taxonomy" id="351673"/>
    <lineage>
        <taxon>Bacteria</taxon>
        <taxon>Pseudomonadati</taxon>
        <taxon>Pseudomonadota</taxon>
        <taxon>Gammaproteobacteria</taxon>
        <taxon>Enterobacterales</taxon>
        <taxon>Morganellaceae</taxon>
        <taxon>Xenorhabdus</taxon>
    </lineage>
</organism>
<sequence>MFYSRYLTYLGNIGLLLPALARAQMPTEQLSQKQKIYLQQQITKQVTDKSALKYIKKWSDAKKIAEFICRPYKGK</sequence>
<evidence type="ECO:0000313" key="2">
    <source>
        <dbReference type="EMBL" id="REF26619.1"/>
    </source>
</evidence>
<reference evidence="2 3" key="1">
    <citation type="submission" date="2018-08" db="EMBL/GenBank/DDBJ databases">
        <title>Genomic Encyclopedia of Archaeal and Bacterial Type Strains, Phase II (KMG-II): from individual species to whole genera.</title>
        <authorList>
            <person name="Goeker M."/>
        </authorList>
    </citation>
    <scope>NUCLEOTIDE SEQUENCE [LARGE SCALE GENOMIC DNA]</scope>
    <source>
        <strain evidence="2 3">DSM 17905</strain>
    </source>
</reference>
<dbReference type="AlphaFoldDB" id="A0A3D9UB46"/>
<accession>A0A3D9UB46</accession>
<feature type="chain" id="PRO_5017709439" evidence="1">
    <location>
        <begin position="24"/>
        <end position="75"/>
    </location>
</feature>
<proteinExistence type="predicted"/>
<dbReference type="EMBL" id="QTUB01000001">
    <property type="protein sequence ID" value="REF26619.1"/>
    <property type="molecule type" value="Genomic_DNA"/>
</dbReference>